<evidence type="ECO:0000256" key="9">
    <source>
        <dbReference type="ARBA" id="ARBA00022833"/>
    </source>
</evidence>
<dbReference type="EC" id="3.5.1.108" evidence="4"/>
<dbReference type="InterPro" id="IPR004463">
    <property type="entry name" value="UDP-acyl_GlcNac_deAcase"/>
</dbReference>
<dbReference type="PANTHER" id="PTHR33694:SF1">
    <property type="entry name" value="UDP-3-O-ACYL-N-ACETYLGLUCOSAMINE DEACETYLASE 1, MITOCHONDRIAL-RELATED"/>
    <property type="match status" value="1"/>
</dbReference>
<keyword evidence="8" id="KW-0378">Hydrolase</keyword>
<dbReference type="GO" id="GO:0103117">
    <property type="term" value="F:UDP-3-O-acyl-N-acetylglucosamine deacetylase activity"/>
    <property type="evidence" value="ECO:0007669"/>
    <property type="project" value="UniProtKB-EC"/>
</dbReference>
<reference evidence="13" key="2">
    <citation type="submission" date="2022-01" db="EMBL/GenBank/DDBJ databases">
        <authorList>
            <person name="Hirooka S."/>
            <person name="Miyagishima S.Y."/>
        </authorList>
    </citation>
    <scope>NUCLEOTIDE SEQUENCE</scope>
    <source>
        <strain evidence="13">NBRC 102759</strain>
    </source>
</reference>
<keyword evidence="9" id="KW-0862">Zinc</keyword>
<evidence type="ECO:0000256" key="12">
    <source>
        <dbReference type="ARBA" id="ARBA00024987"/>
    </source>
</evidence>
<sequence>MFLISKRRGSTRPCCFAESAVWIKAHKALGLTTTVNRALFCVSGKRSNPNRTKCSSSVNGTSSYDDIQEEGTCYSLNESVTFQGNGLHSGEEVSVTVSPTRSFQGVSFLYEDKNGMSIHVPLKSSSVVSTELCTTISAPGNPWSRIATVEHLLAALWGCGVGSAIIKVEGNEIPILDGSAIQFVEAFEKVGYRRFAGHRDRIYQVQQPICVQDDRGSWARLEPPKDKRGLTVEVTIDFPHNAIGKQTFHTNSVITKDIFIREIAAARTFCLETDIEKMKGRNLCKGGSLDNALVFDRHGDGILNEGGLRYPDEPVRHKVLDILGDLFISGVFVVGHYSAYKPGHRLNSQLVRLLERKMEQERERVSISEEHLTSAITDPLPLAK</sequence>
<evidence type="ECO:0000256" key="10">
    <source>
        <dbReference type="ARBA" id="ARBA00023098"/>
    </source>
</evidence>
<accession>A0A9C7PS57</accession>
<dbReference type="Gene3D" id="3.30.230.20">
    <property type="entry name" value="lpxc deacetylase, domain 1"/>
    <property type="match status" value="1"/>
</dbReference>
<evidence type="ECO:0000313" key="13">
    <source>
        <dbReference type="EMBL" id="GJQ09244.1"/>
    </source>
</evidence>
<dbReference type="NCBIfam" id="TIGR00325">
    <property type="entry name" value="lpxC"/>
    <property type="match status" value="1"/>
</dbReference>
<dbReference type="HAMAP" id="MF_00388">
    <property type="entry name" value="LpxC"/>
    <property type="match status" value="1"/>
</dbReference>
<evidence type="ECO:0000313" key="14">
    <source>
        <dbReference type="Proteomes" id="UP001061958"/>
    </source>
</evidence>
<dbReference type="EMBL" id="BQMJ01000007">
    <property type="protein sequence ID" value="GJQ09244.1"/>
    <property type="molecule type" value="Genomic_DNA"/>
</dbReference>
<evidence type="ECO:0000256" key="1">
    <source>
        <dbReference type="ARBA" id="ARBA00001947"/>
    </source>
</evidence>
<dbReference type="InterPro" id="IPR020568">
    <property type="entry name" value="Ribosomal_Su5_D2-typ_SF"/>
</dbReference>
<evidence type="ECO:0000256" key="11">
    <source>
        <dbReference type="ARBA" id="ARBA00024535"/>
    </source>
</evidence>
<keyword evidence="5" id="KW-0444">Lipid biosynthesis</keyword>
<dbReference type="GO" id="GO:0016020">
    <property type="term" value="C:membrane"/>
    <property type="evidence" value="ECO:0007669"/>
    <property type="project" value="GOC"/>
</dbReference>
<evidence type="ECO:0000256" key="3">
    <source>
        <dbReference type="ARBA" id="ARBA00006170"/>
    </source>
</evidence>
<comment type="cofactor">
    <cofactor evidence="1">
        <name>Zn(2+)</name>
        <dbReference type="ChEBI" id="CHEBI:29105"/>
    </cofactor>
</comment>
<dbReference type="Gene3D" id="3.30.1700.10">
    <property type="entry name" value="lpxc deacetylase, domain 2"/>
    <property type="match status" value="1"/>
</dbReference>
<dbReference type="GO" id="GO:0009245">
    <property type="term" value="P:lipid A biosynthetic process"/>
    <property type="evidence" value="ECO:0007669"/>
    <property type="project" value="UniProtKB-KW"/>
</dbReference>
<comment type="catalytic activity">
    <reaction evidence="11">
        <text>a UDP-3-O-[(3R)-3-hydroxyacyl]-N-acetyl-alpha-D-glucosamine + H2O = a UDP-3-O-[(3R)-3-hydroxyacyl]-alpha-D-glucosamine + acetate</text>
        <dbReference type="Rhea" id="RHEA:67816"/>
        <dbReference type="ChEBI" id="CHEBI:15377"/>
        <dbReference type="ChEBI" id="CHEBI:30089"/>
        <dbReference type="ChEBI" id="CHEBI:137740"/>
        <dbReference type="ChEBI" id="CHEBI:173225"/>
        <dbReference type="EC" id="3.5.1.108"/>
    </reaction>
</comment>
<keyword evidence="6" id="KW-0441">Lipid A biosynthesis</keyword>
<organism evidence="13 14">
    <name type="scientific">Galdieria partita</name>
    <dbReference type="NCBI Taxonomy" id="83374"/>
    <lineage>
        <taxon>Eukaryota</taxon>
        <taxon>Rhodophyta</taxon>
        <taxon>Bangiophyceae</taxon>
        <taxon>Galdieriales</taxon>
        <taxon>Galdieriaceae</taxon>
        <taxon>Galdieria</taxon>
    </lineage>
</organism>
<evidence type="ECO:0000256" key="7">
    <source>
        <dbReference type="ARBA" id="ARBA00022723"/>
    </source>
</evidence>
<keyword evidence="14" id="KW-1185">Reference proteome</keyword>
<evidence type="ECO:0000256" key="8">
    <source>
        <dbReference type="ARBA" id="ARBA00022801"/>
    </source>
</evidence>
<protein>
    <recommendedName>
        <fullName evidence="4">UDP-3-O-acyl-N-acetylglucosamine deacetylase</fullName>
        <ecNumber evidence="4">3.5.1.108</ecNumber>
    </recommendedName>
</protein>
<evidence type="ECO:0000256" key="4">
    <source>
        <dbReference type="ARBA" id="ARBA00012745"/>
    </source>
</evidence>
<name>A0A9C7PS57_9RHOD</name>
<evidence type="ECO:0000256" key="6">
    <source>
        <dbReference type="ARBA" id="ARBA00022556"/>
    </source>
</evidence>
<keyword evidence="7" id="KW-0479">Metal-binding</keyword>
<dbReference type="Pfam" id="PF03331">
    <property type="entry name" value="LpxC"/>
    <property type="match status" value="1"/>
</dbReference>
<comment type="function">
    <text evidence="12">Involved in the biosynthesis of lipid A, a phosphorylated glycolipid that in bacteria anchors the lipopolysaccharide to the outer membrane of the cell. Lipid A-like molecules in plants may serve as structural components of the outer membranes of mitochondria and/or chloroplasts, or may be involved in signal transduction or plant defense responses.</text>
</comment>
<dbReference type="PANTHER" id="PTHR33694">
    <property type="entry name" value="UDP-3-O-ACYL-N-ACETYLGLUCOSAMINE DEACETYLASE 1, MITOCHONDRIAL-RELATED"/>
    <property type="match status" value="1"/>
</dbReference>
<dbReference type="GO" id="GO:0046872">
    <property type="term" value="F:metal ion binding"/>
    <property type="evidence" value="ECO:0007669"/>
    <property type="project" value="UniProtKB-KW"/>
</dbReference>
<dbReference type="InterPro" id="IPR011334">
    <property type="entry name" value="UDP-acyl_GlcNac_deAcase_C"/>
</dbReference>
<dbReference type="OrthoDB" id="10265200at2759"/>
<gene>
    <name evidence="13" type="ORF">GpartN1_g1035.t1</name>
</gene>
<evidence type="ECO:0000256" key="5">
    <source>
        <dbReference type="ARBA" id="ARBA00022516"/>
    </source>
</evidence>
<proteinExistence type="inferred from homology"/>
<dbReference type="Proteomes" id="UP001061958">
    <property type="component" value="Unassembled WGS sequence"/>
</dbReference>
<comment type="pathway">
    <text evidence="2">Glycolipid biosynthesis; lipid IV(A) biosynthesis; lipid IV(A) from (3R)-3-hydroxytetradecanoyl-[acyl-carrier-protein] and UDP-N-acetyl-alpha-D-glucosamine: step 2/6.</text>
</comment>
<dbReference type="InterPro" id="IPR015870">
    <property type="entry name" value="UDP-acyl_N-AcGlcN_deAcase_N"/>
</dbReference>
<reference evidence="13" key="1">
    <citation type="journal article" date="2022" name="Proc. Natl. Acad. Sci. U.S.A.">
        <title>Life cycle and functional genomics of the unicellular red alga Galdieria for elucidating algal and plant evolution and industrial use.</title>
        <authorList>
            <person name="Hirooka S."/>
            <person name="Itabashi T."/>
            <person name="Ichinose T.M."/>
            <person name="Onuma R."/>
            <person name="Fujiwara T."/>
            <person name="Yamashita S."/>
            <person name="Jong L.W."/>
            <person name="Tomita R."/>
            <person name="Iwane A.H."/>
            <person name="Miyagishima S.Y."/>
        </authorList>
    </citation>
    <scope>NUCLEOTIDE SEQUENCE</scope>
    <source>
        <strain evidence="13">NBRC 102759</strain>
    </source>
</reference>
<comment type="similarity">
    <text evidence="3">Belongs to the LpxC family.</text>
</comment>
<comment type="caution">
    <text evidence="13">The sequence shown here is derived from an EMBL/GenBank/DDBJ whole genome shotgun (WGS) entry which is preliminary data.</text>
</comment>
<dbReference type="GO" id="GO:2001289">
    <property type="term" value="P:lipid X metabolic process"/>
    <property type="evidence" value="ECO:0007669"/>
    <property type="project" value="UniProtKB-ARBA"/>
</dbReference>
<keyword evidence="10" id="KW-0443">Lipid metabolism</keyword>
<dbReference type="SUPFAM" id="SSF54211">
    <property type="entry name" value="Ribosomal protein S5 domain 2-like"/>
    <property type="match status" value="2"/>
</dbReference>
<dbReference type="AlphaFoldDB" id="A0A9C7PS57"/>
<evidence type="ECO:0000256" key="2">
    <source>
        <dbReference type="ARBA" id="ARBA00005002"/>
    </source>
</evidence>